<dbReference type="GO" id="GO:0005675">
    <property type="term" value="C:transcription factor TFIIH holo complex"/>
    <property type="evidence" value="ECO:0007669"/>
    <property type="project" value="UniProtKB-UniRule"/>
</dbReference>
<evidence type="ECO:0000256" key="3">
    <source>
        <dbReference type="ARBA" id="ARBA00005273"/>
    </source>
</evidence>
<protein>
    <recommendedName>
        <fullName evidence="4 14">General transcription and DNA repair factor IIH subunit TFB4</fullName>
        <shortName evidence="14">TFIIH subunit TFB4</shortName>
    </recommendedName>
    <alternativeName>
        <fullName evidence="13 14">RNA polymerase II transcription factor B subunit 4</fullName>
    </alternativeName>
</protein>
<keyword evidence="6 14" id="KW-0227">DNA damage</keyword>
<feature type="region of interest" description="Disordered" evidence="15">
    <location>
        <begin position="414"/>
        <end position="446"/>
    </location>
</feature>
<evidence type="ECO:0000256" key="5">
    <source>
        <dbReference type="ARBA" id="ARBA00022723"/>
    </source>
</evidence>
<comment type="subunit">
    <text evidence="14">Component of the 7-subunit TFIIH core complex composed of XPB/SSL2, XPD/RAD3, SSL1, TFB1, TFB2, TFB4 and TFB5, which is active in NER. The core complex associates with the 3-subunit CTD-kinase module TFIIK composed of CCL1, KIN28 and TFB3 to form the 10-subunit holoenzyme (holo-TFIIH) active in transcription.</text>
</comment>
<name>A0A3N2Q9Z3_SODAK</name>
<dbReference type="InterPro" id="IPR036465">
    <property type="entry name" value="vWFA_dom_sf"/>
</dbReference>
<proteinExistence type="inferred from homology"/>
<evidence type="ECO:0000256" key="1">
    <source>
        <dbReference type="ARBA" id="ARBA00002817"/>
    </source>
</evidence>
<evidence type="ECO:0000256" key="15">
    <source>
        <dbReference type="SAM" id="MobiDB-lite"/>
    </source>
</evidence>
<evidence type="ECO:0000256" key="14">
    <source>
        <dbReference type="RuleBase" id="RU368090"/>
    </source>
</evidence>
<evidence type="ECO:0000256" key="6">
    <source>
        <dbReference type="ARBA" id="ARBA00022763"/>
    </source>
</evidence>
<evidence type="ECO:0000256" key="9">
    <source>
        <dbReference type="ARBA" id="ARBA00023015"/>
    </source>
</evidence>
<evidence type="ECO:0000313" key="17">
    <source>
        <dbReference type="Proteomes" id="UP000272025"/>
    </source>
</evidence>
<accession>A0A3N2Q9Z3</accession>
<dbReference type="RefSeq" id="XP_028471389.1">
    <property type="nucleotide sequence ID" value="XM_028615361.1"/>
</dbReference>
<organism evidence="16 17">
    <name type="scientific">Sodiomyces alkalinus (strain CBS 110278 / VKM F-3762 / F11)</name>
    <name type="common">Alkaliphilic filamentous fungus</name>
    <dbReference type="NCBI Taxonomy" id="1314773"/>
    <lineage>
        <taxon>Eukaryota</taxon>
        <taxon>Fungi</taxon>
        <taxon>Dikarya</taxon>
        <taxon>Ascomycota</taxon>
        <taxon>Pezizomycotina</taxon>
        <taxon>Sordariomycetes</taxon>
        <taxon>Hypocreomycetidae</taxon>
        <taxon>Glomerellales</taxon>
        <taxon>Plectosphaerellaceae</taxon>
        <taxon>Sodiomyces</taxon>
    </lineage>
</organism>
<evidence type="ECO:0000313" key="16">
    <source>
        <dbReference type="EMBL" id="ROT43583.1"/>
    </source>
</evidence>
<dbReference type="OrthoDB" id="17307at2759"/>
<dbReference type="PANTHER" id="PTHR12831">
    <property type="entry name" value="TRANSCRIPTION INITIATION FACTOR IIH TFIIH , POLYPEPTIDE 3-RELATED"/>
    <property type="match status" value="1"/>
</dbReference>
<dbReference type="GO" id="GO:0000439">
    <property type="term" value="C:transcription factor TFIIH core complex"/>
    <property type="evidence" value="ECO:0007669"/>
    <property type="project" value="UniProtKB-UniRule"/>
</dbReference>
<keyword evidence="12 14" id="KW-0539">Nucleus</keyword>
<dbReference type="GO" id="GO:0006355">
    <property type="term" value="P:regulation of DNA-templated transcription"/>
    <property type="evidence" value="ECO:0007669"/>
    <property type="project" value="InterPro"/>
</dbReference>
<keyword evidence="9 14" id="KW-0805">Transcription regulation</keyword>
<feature type="compositionally biased region" description="Low complexity" evidence="15">
    <location>
        <begin position="273"/>
        <end position="282"/>
    </location>
</feature>
<evidence type="ECO:0000256" key="13">
    <source>
        <dbReference type="ARBA" id="ARBA00033341"/>
    </source>
</evidence>
<evidence type="ECO:0000256" key="4">
    <source>
        <dbReference type="ARBA" id="ARBA00021280"/>
    </source>
</evidence>
<dbReference type="STRING" id="1314773.A0A3N2Q9Z3"/>
<dbReference type="AlphaFoldDB" id="A0A3N2Q9Z3"/>
<dbReference type="Pfam" id="PF03850">
    <property type="entry name" value="Tfb4"/>
    <property type="match status" value="2"/>
</dbReference>
<keyword evidence="17" id="KW-1185">Reference proteome</keyword>
<comment type="subcellular location">
    <subcellularLocation>
        <location evidence="2 14">Nucleus</location>
    </subcellularLocation>
</comment>
<feature type="region of interest" description="Disordered" evidence="15">
    <location>
        <begin position="81"/>
        <end position="117"/>
    </location>
</feature>
<evidence type="ECO:0000256" key="12">
    <source>
        <dbReference type="ARBA" id="ARBA00023242"/>
    </source>
</evidence>
<dbReference type="EMBL" id="ML119051">
    <property type="protein sequence ID" value="ROT43583.1"/>
    <property type="molecule type" value="Genomic_DNA"/>
</dbReference>
<keyword evidence="5 14" id="KW-0479">Metal-binding</keyword>
<dbReference type="GeneID" id="39583838"/>
<feature type="region of interest" description="Disordered" evidence="15">
    <location>
        <begin position="247"/>
        <end position="282"/>
    </location>
</feature>
<dbReference type="GO" id="GO:0008270">
    <property type="term" value="F:zinc ion binding"/>
    <property type="evidence" value="ECO:0007669"/>
    <property type="project" value="UniProtKB-KW"/>
</dbReference>
<gene>
    <name evidence="16" type="ORF">SODALDRAFT_42634</name>
</gene>
<dbReference type="PANTHER" id="PTHR12831:SF0">
    <property type="entry name" value="GENERAL TRANSCRIPTION FACTOR IIH SUBUNIT 3"/>
    <property type="match status" value="1"/>
</dbReference>
<feature type="compositionally biased region" description="Low complexity" evidence="15">
    <location>
        <begin position="250"/>
        <end position="261"/>
    </location>
</feature>
<evidence type="ECO:0000256" key="10">
    <source>
        <dbReference type="ARBA" id="ARBA00023163"/>
    </source>
</evidence>
<evidence type="ECO:0000256" key="11">
    <source>
        <dbReference type="ARBA" id="ARBA00023204"/>
    </source>
</evidence>
<evidence type="ECO:0000256" key="2">
    <source>
        <dbReference type="ARBA" id="ARBA00004123"/>
    </source>
</evidence>
<keyword evidence="10 14" id="KW-0804">Transcription</keyword>
<comment type="function">
    <text evidence="1 14">Component of the general transcription and DNA repair factor IIH (TFIIH) core complex, which is involved in general and transcription-coupled nucleotide excision repair (NER) of damaged DNA and, when complexed to TFIIK, in RNA transcription by RNA polymerase II. In NER, TFIIH acts by opening DNA around the lesion to allow the excision of the damaged oligonucleotide and its replacement by a new DNA fragment. In transcription, TFIIH has an essential role in transcription initiation. When the pre-initiation complex (PIC) has been established, TFIIH is required for promoter opening and promoter escape. Phosphorylation of the C-terminal tail (CTD) of the largest subunit of RNA polymerase II by the kinase module TFIIK controls the initiation of transcription.</text>
</comment>
<dbReference type="GO" id="GO:0006289">
    <property type="term" value="P:nucleotide-excision repair"/>
    <property type="evidence" value="ECO:0007669"/>
    <property type="project" value="UniProtKB-UniRule"/>
</dbReference>
<dbReference type="Proteomes" id="UP000272025">
    <property type="component" value="Unassembled WGS sequence"/>
</dbReference>
<comment type="similarity">
    <text evidence="3 14">Belongs to the TFB4 family.</text>
</comment>
<sequence length="446" mass="46449">MNEVDASEHYQGATSTAGDTTSLCTVIIDTNPRAWAAMNDVLPLHKAVSNILIFLNANLAFNNSNQVAVIASHTNRAVWLYPSRPDPPRPSHDGGSTEDIDMTDAPPASTVPTRATSSANKYPQFAQIETAVLASLKKLLDETTEPDLSCTTSQLSGALTLALAHINKTSLALAANSLSDKANSVPGAAAASFSSSTIAPGMSAHILVLSVSDAEPSQYIPTMNAVFAAAHAQIPIDVIALSPASVRSSNNNNNNNNNTSPPDGPDSRPPRPGSHAANHSASATSSFLQQAAHITNGIFLCPSTPRGLLSYLTFGLACADKTARAALVPPTHHSVDFRAACFCHGRVVDTGFVCSVCLSIFCSVPTLASGDNSTANTPTTTTTTNTATTSHTAPVECLTCGTRLALGSYGARPAVVPRRRKKKKQRVLPNGSVREETGSATATPAR</sequence>
<evidence type="ECO:0000256" key="7">
    <source>
        <dbReference type="ARBA" id="ARBA00022771"/>
    </source>
</evidence>
<reference evidence="16 17" key="1">
    <citation type="journal article" date="2018" name="Mol. Ecol.">
        <title>The obligate alkalophilic soda-lake fungus Sodiomyces alkalinus has shifted to a protein diet.</title>
        <authorList>
            <person name="Grum-Grzhimaylo A.A."/>
            <person name="Falkoski D.L."/>
            <person name="van den Heuvel J."/>
            <person name="Valero-Jimenez C.A."/>
            <person name="Min B."/>
            <person name="Choi I.G."/>
            <person name="Lipzen A."/>
            <person name="Daum C.G."/>
            <person name="Aanen D.K."/>
            <person name="Tsang A."/>
            <person name="Henrissat B."/>
            <person name="Bilanenko E.N."/>
            <person name="de Vries R.P."/>
            <person name="van Kan J.A.L."/>
            <person name="Grigoriev I.V."/>
            <person name="Debets A.J.M."/>
        </authorList>
    </citation>
    <scope>NUCLEOTIDE SEQUENCE [LARGE SCALE GENOMIC DNA]</scope>
    <source>
        <strain evidence="16 17">F11</strain>
    </source>
</reference>
<dbReference type="Gene3D" id="3.40.50.410">
    <property type="entry name" value="von Willebrand factor, type A domain"/>
    <property type="match status" value="1"/>
</dbReference>
<keyword evidence="8 14" id="KW-0862">Zinc</keyword>
<keyword evidence="7 14" id="KW-0863">Zinc-finger</keyword>
<feature type="compositionally biased region" description="Basic residues" evidence="15">
    <location>
        <begin position="417"/>
        <end position="426"/>
    </location>
</feature>
<evidence type="ECO:0000256" key="8">
    <source>
        <dbReference type="ARBA" id="ARBA00022833"/>
    </source>
</evidence>
<keyword evidence="11 14" id="KW-0234">DNA repair</keyword>
<dbReference type="InterPro" id="IPR004600">
    <property type="entry name" value="TFIIH_Tfb4/GTF2H3"/>
</dbReference>